<protein>
    <recommendedName>
        <fullName evidence="1">MPN domain-containing protein</fullName>
    </recommendedName>
</protein>
<dbReference type="GO" id="GO:0070536">
    <property type="term" value="P:protein K63-linked deubiquitination"/>
    <property type="evidence" value="ECO:0007669"/>
    <property type="project" value="TreeGrafter"/>
</dbReference>
<dbReference type="Gene3D" id="3.40.140.10">
    <property type="entry name" value="Cytidine Deaminase, domain 2"/>
    <property type="match status" value="1"/>
</dbReference>
<dbReference type="GO" id="GO:0016020">
    <property type="term" value="C:membrane"/>
    <property type="evidence" value="ECO:0007669"/>
    <property type="project" value="TreeGrafter"/>
</dbReference>
<dbReference type="InterPro" id="IPR000555">
    <property type="entry name" value="JAMM/MPN+_dom"/>
</dbReference>
<dbReference type="EMBL" id="JARQZJ010000121">
    <property type="protein sequence ID" value="KAK9888220.1"/>
    <property type="molecule type" value="Genomic_DNA"/>
</dbReference>
<evidence type="ECO:0000313" key="3">
    <source>
        <dbReference type="Proteomes" id="UP001431783"/>
    </source>
</evidence>
<sequence length="455" mass="53734">MDMESVEKLKDINDSIDDHLHCLADLEPSRRLEILQATSKKTRIDPTFPMEKYYDLSEGLLFRAKQFQEKGNNEIALLHYLRYQEFYKKMKRHCNFLDIPIYRRSTFDYKLKTVARKVKQLTEIVLKEYEKMYKMADIGIQIQDFDLYQEQRPTVSTVRTFVSGNESPFDDSYSRAISENRLSMFHSNSRESKVSKESISFSMRSRTDTMLGIRRSIFPIKQVREFEQIHRQRRIVRSHRTLRIPSRTTTEFSHLSFKNMKKNVETVGYLAGKEVHEQEFVVTHLILPEQFGYSDFFKVKDSHMLIRYLEHYDLLILGWIHSHPSTSPFLSSSDMHYQSIFQSVLPEAVAIVYSSVDMKSTIFNLTPNHGLGFILSCRKKGFHVHPTNPPIVMVSQHAVIDLYGDLEVKDFRNTRYFVEDDEKRIEGDIFERNIRAKSNETQRYRKSEVVFVHLS</sequence>
<dbReference type="Gene3D" id="1.20.58.80">
    <property type="entry name" value="Phosphotransferase system, lactose/cellobiose-type IIA subunit"/>
    <property type="match status" value="1"/>
</dbReference>
<comment type="caution">
    <text evidence="2">The sequence shown here is derived from an EMBL/GenBank/DDBJ whole genome shotgun (WGS) entry which is preliminary data.</text>
</comment>
<dbReference type="PROSITE" id="PS50249">
    <property type="entry name" value="MPN"/>
    <property type="match status" value="1"/>
</dbReference>
<evidence type="ECO:0000313" key="2">
    <source>
        <dbReference type="EMBL" id="KAK9888220.1"/>
    </source>
</evidence>
<organism evidence="2 3">
    <name type="scientific">Henosepilachna vigintioctopunctata</name>
    <dbReference type="NCBI Taxonomy" id="420089"/>
    <lineage>
        <taxon>Eukaryota</taxon>
        <taxon>Metazoa</taxon>
        <taxon>Ecdysozoa</taxon>
        <taxon>Arthropoda</taxon>
        <taxon>Hexapoda</taxon>
        <taxon>Insecta</taxon>
        <taxon>Pterygota</taxon>
        <taxon>Neoptera</taxon>
        <taxon>Endopterygota</taxon>
        <taxon>Coleoptera</taxon>
        <taxon>Polyphaga</taxon>
        <taxon>Cucujiformia</taxon>
        <taxon>Coccinelloidea</taxon>
        <taxon>Coccinellidae</taxon>
        <taxon>Epilachninae</taxon>
        <taxon>Epilachnini</taxon>
        <taxon>Henosepilachna</taxon>
    </lineage>
</organism>
<dbReference type="Pfam" id="PF08969">
    <property type="entry name" value="USP8_dimer"/>
    <property type="match status" value="1"/>
</dbReference>
<dbReference type="GO" id="GO:0061578">
    <property type="term" value="F:K63-linked deubiquitinase activity"/>
    <property type="evidence" value="ECO:0007669"/>
    <property type="project" value="TreeGrafter"/>
</dbReference>
<reference evidence="2 3" key="1">
    <citation type="submission" date="2023-03" db="EMBL/GenBank/DDBJ databases">
        <title>Genome insight into feeding habits of ladybird beetles.</title>
        <authorList>
            <person name="Li H.-S."/>
            <person name="Huang Y.-H."/>
            <person name="Pang H."/>
        </authorList>
    </citation>
    <scope>NUCLEOTIDE SEQUENCE [LARGE SCALE GENOMIC DNA]</scope>
    <source>
        <strain evidence="2">SYSU_2023b</strain>
        <tissue evidence="2">Whole body</tissue>
    </source>
</reference>
<feature type="domain" description="MPN" evidence="1">
    <location>
        <begin position="242"/>
        <end position="374"/>
    </location>
</feature>
<dbReference type="SUPFAM" id="SSF102712">
    <property type="entry name" value="JAB1/MPN domain"/>
    <property type="match status" value="1"/>
</dbReference>
<dbReference type="GO" id="GO:0005768">
    <property type="term" value="C:endosome"/>
    <property type="evidence" value="ECO:0007669"/>
    <property type="project" value="TreeGrafter"/>
</dbReference>
<accession>A0AAW1V0L5</accession>
<keyword evidence="3" id="KW-1185">Reference proteome</keyword>
<proteinExistence type="predicted"/>
<dbReference type="SMART" id="SM00232">
    <property type="entry name" value="JAB_MPN"/>
    <property type="match status" value="1"/>
</dbReference>
<dbReference type="InterPro" id="IPR015063">
    <property type="entry name" value="USP8_dimer"/>
</dbReference>
<name>A0AAW1V0L5_9CUCU</name>
<dbReference type="PANTHER" id="PTHR12947:SF13">
    <property type="entry name" value="FI19924P1"/>
    <property type="match status" value="1"/>
</dbReference>
<dbReference type="PANTHER" id="PTHR12947">
    <property type="entry name" value="AMSH-LIKE PROTEASE"/>
    <property type="match status" value="1"/>
</dbReference>
<dbReference type="AlphaFoldDB" id="A0AAW1V0L5"/>
<gene>
    <name evidence="2" type="ORF">WA026_000487</name>
</gene>
<dbReference type="Proteomes" id="UP001431783">
    <property type="component" value="Unassembled WGS sequence"/>
</dbReference>
<dbReference type="Pfam" id="PF01398">
    <property type="entry name" value="JAB"/>
    <property type="match status" value="1"/>
</dbReference>
<dbReference type="GO" id="GO:0008237">
    <property type="term" value="F:metallopeptidase activity"/>
    <property type="evidence" value="ECO:0007669"/>
    <property type="project" value="InterPro"/>
</dbReference>
<evidence type="ECO:0000259" key="1">
    <source>
        <dbReference type="PROSITE" id="PS50249"/>
    </source>
</evidence>
<dbReference type="InterPro" id="IPR037518">
    <property type="entry name" value="MPN"/>
</dbReference>